<proteinExistence type="inferred from homology"/>
<dbReference type="Proteomes" id="UP000059074">
    <property type="component" value="Unassembled WGS sequence"/>
</dbReference>
<dbReference type="PANTHER" id="PTHR43408:SF2">
    <property type="entry name" value="FMN REDUCTASE (NADPH)"/>
    <property type="match status" value="1"/>
</dbReference>
<evidence type="ECO:0000256" key="4">
    <source>
        <dbReference type="ARBA" id="ARBA00023002"/>
    </source>
</evidence>
<evidence type="ECO:0000256" key="1">
    <source>
        <dbReference type="ARBA" id="ARBA00005990"/>
    </source>
</evidence>
<dbReference type="PATRIC" id="fig|121290.4.peg.3678"/>
<evidence type="ECO:0000256" key="3">
    <source>
        <dbReference type="ARBA" id="ARBA00022643"/>
    </source>
</evidence>
<gene>
    <name evidence="6" type="ORF">APY04_0476</name>
</gene>
<dbReference type="InterPro" id="IPR051814">
    <property type="entry name" value="NAD(P)H-dep_FMN_reductase"/>
</dbReference>
<comment type="caution">
    <text evidence="6">The sequence shown here is derived from an EMBL/GenBank/DDBJ whole genome shotgun (WGS) entry which is preliminary data.</text>
</comment>
<keyword evidence="3" id="KW-0288">FMN</keyword>
<dbReference type="EMBL" id="LMTR01000022">
    <property type="protein sequence ID" value="KWT71390.1"/>
    <property type="molecule type" value="Genomic_DNA"/>
</dbReference>
<feature type="domain" description="NADPH-dependent FMN reductase-like" evidence="5">
    <location>
        <begin position="3"/>
        <end position="78"/>
    </location>
</feature>
<keyword evidence="7" id="KW-1185">Reference proteome</keyword>
<dbReference type="Pfam" id="PF03358">
    <property type="entry name" value="FMN_red"/>
    <property type="match status" value="1"/>
</dbReference>
<dbReference type="AlphaFoldDB" id="A0A109BMV7"/>
<keyword evidence="4" id="KW-0560">Oxidoreductase</keyword>
<organism evidence="6 7">
    <name type="scientific">Hyphomicrobium sulfonivorans</name>
    <dbReference type="NCBI Taxonomy" id="121290"/>
    <lineage>
        <taxon>Bacteria</taxon>
        <taxon>Pseudomonadati</taxon>
        <taxon>Pseudomonadota</taxon>
        <taxon>Alphaproteobacteria</taxon>
        <taxon>Hyphomicrobiales</taxon>
        <taxon>Hyphomicrobiaceae</taxon>
        <taxon>Hyphomicrobium</taxon>
    </lineage>
</organism>
<dbReference type="PANTHER" id="PTHR43408">
    <property type="entry name" value="FMN REDUCTASE (NADPH)"/>
    <property type="match status" value="1"/>
</dbReference>
<evidence type="ECO:0000313" key="7">
    <source>
        <dbReference type="Proteomes" id="UP000059074"/>
    </source>
</evidence>
<sequence length="115" mass="12638">MTEQADLLILGTPVYRATYTGVFKHFFDLVDRDAMRDRKAVLCATGGSPLHGLMLEHQMRPLMGFFSMQTITTGLFGLTDDFADGRVVSPDLNKRIERVTSEVVAAFAPAQALAS</sequence>
<keyword evidence="2" id="KW-0285">Flavoprotein</keyword>
<evidence type="ECO:0000259" key="5">
    <source>
        <dbReference type="Pfam" id="PF03358"/>
    </source>
</evidence>
<reference evidence="6 7" key="1">
    <citation type="submission" date="2015-10" db="EMBL/GenBank/DDBJ databases">
        <title>Transcriptomic analysis of a linuron degrading triple-species bacterial consortium.</title>
        <authorList>
            <person name="Albers P."/>
        </authorList>
    </citation>
    <scope>NUCLEOTIDE SEQUENCE [LARGE SCALE GENOMIC DNA]</scope>
    <source>
        <strain evidence="6 7">WDL6</strain>
    </source>
</reference>
<evidence type="ECO:0000256" key="2">
    <source>
        <dbReference type="ARBA" id="ARBA00022630"/>
    </source>
</evidence>
<dbReference type="GO" id="GO:0016491">
    <property type="term" value="F:oxidoreductase activity"/>
    <property type="evidence" value="ECO:0007669"/>
    <property type="project" value="UniProtKB-KW"/>
</dbReference>
<comment type="similarity">
    <text evidence="1">Belongs to the SsuE family.</text>
</comment>
<dbReference type="InterPro" id="IPR005025">
    <property type="entry name" value="FMN_Rdtase-like_dom"/>
</dbReference>
<accession>A0A109BMV7</accession>
<dbReference type="Gene3D" id="3.40.50.360">
    <property type="match status" value="1"/>
</dbReference>
<dbReference type="STRING" id="121290.APY04_0476"/>
<protein>
    <submittedName>
        <fullName evidence="6">FMN reductase</fullName>
    </submittedName>
</protein>
<dbReference type="InterPro" id="IPR029039">
    <property type="entry name" value="Flavoprotein-like_sf"/>
</dbReference>
<evidence type="ECO:0000313" key="6">
    <source>
        <dbReference type="EMBL" id="KWT71390.1"/>
    </source>
</evidence>
<dbReference type="SUPFAM" id="SSF52218">
    <property type="entry name" value="Flavoproteins"/>
    <property type="match status" value="1"/>
</dbReference>
<name>A0A109BMV7_HYPSL</name>